<evidence type="ECO:0000256" key="2">
    <source>
        <dbReference type="ARBA" id="ARBA00004202"/>
    </source>
</evidence>
<dbReference type="Pfam" id="PF00168">
    <property type="entry name" value="C2"/>
    <property type="match status" value="1"/>
</dbReference>
<dbReference type="InterPro" id="IPR035892">
    <property type="entry name" value="C2_domain_sf"/>
</dbReference>
<evidence type="ECO:0000256" key="1">
    <source>
        <dbReference type="ARBA" id="ARBA00001195"/>
    </source>
</evidence>
<dbReference type="InterPro" id="IPR001192">
    <property type="entry name" value="PI-PLC_fam"/>
</dbReference>
<dbReference type="PROSITE" id="PS50004">
    <property type="entry name" value="C2"/>
    <property type="match status" value="1"/>
</dbReference>
<dbReference type="InterPro" id="IPR001711">
    <property type="entry name" value="PLipase_C_Pinositol-sp_Y"/>
</dbReference>
<name>A0A0K9PC98_ZOSMR</name>
<comment type="catalytic activity">
    <reaction evidence="1 9">
        <text>a 1,2-diacyl-sn-glycero-3-phospho-(1D-myo-inositol-4,5-bisphosphate) + H2O = 1D-myo-inositol 1,4,5-trisphosphate + a 1,2-diacyl-sn-glycerol + H(+)</text>
        <dbReference type="Rhea" id="RHEA:33179"/>
        <dbReference type="ChEBI" id="CHEBI:15377"/>
        <dbReference type="ChEBI" id="CHEBI:15378"/>
        <dbReference type="ChEBI" id="CHEBI:17815"/>
        <dbReference type="ChEBI" id="CHEBI:58456"/>
        <dbReference type="ChEBI" id="CHEBI:203600"/>
        <dbReference type="EC" id="3.1.4.11"/>
    </reaction>
</comment>
<keyword evidence="4" id="KW-1003">Cell membrane</keyword>
<keyword evidence="10" id="KW-0732">Signal</keyword>
<evidence type="ECO:0000256" key="10">
    <source>
        <dbReference type="SAM" id="SignalP"/>
    </source>
</evidence>
<dbReference type="PRINTS" id="PR00390">
    <property type="entry name" value="PHPHLIPASEC"/>
</dbReference>
<dbReference type="SMART" id="SM00149">
    <property type="entry name" value="PLCYc"/>
    <property type="match status" value="1"/>
</dbReference>
<comment type="caution">
    <text evidence="13">The sequence shown here is derived from an EMBL/GenBank/DDBJ whole genome shotgun (WGS) entry which is preliminary data.</text>
</comment>
<dbReference type="PANTHER" id="PTHR10336">
    <property type="entry name" value="PHOSPHOINOSITIDE-SPECIFIC PHOSPHOLIPASE C FAMILY PROTEIN"/>
    <property type="match status" value="1"/>
</dbReference>
<dbReference type="Gene3D" id="2.60.40.150">
    <property type="entry name" value="C2 domain"/>
    <property type="match status" value="1"/>
</dbReference>
<dbReference type="EC" id="3.1.4.11" evidence="3 9"/>
<comment type="subcellular location">
    <subcellularLocation>
        <location evidence="2">Cell membrane</location>
        <topology evidence="2">Peripheral membrane protein</topology>
    </subcellularLocation>
</comment>
<dbReference type="InterPro" id="IPR000909">
    <property type="entry name" value="PLipase_C_PInositol-sp_X_dom"/>
</dbReference>
<dbReference type="InterPro" id="IPR017946">
    <property type="entry name" value="PLC-like_Pdiesterase_TIM-brl"/>
</dbReference>
<feature type="domain" description="PI-PLC Y-box" evidence="12">
    <location>
        <begin position="282"/>
        <end position="368"/>
    </location>
</feature>
<dbReference type="STRING" id="29655.A0A0K9PC98"/>
<organism evidence="13 14">
    <name type="scientific">Zostera marina</name>
    <name type="common">Eelgrass</name>
    <dbReference type="NCBI Taxonomy" id="29655"/>
    <lineage>
        <taxon>Eukaryota</taxon>
        <taxon>Viridiplantae</taxon>
        <taxon>Streptophyta</taxon>
        <taxon>Embryophyta</taxon>
        <taxon>Tracheophyta</taxon>
        <taxon>Spermatophyta</taxon>
        <taxon>Magnoliopsida</taxon>
        <taxon>Liliopsida</taxon>
        <taxon>Zosteraceae</taxon>
        <taxon>Zostera</taxon>
    </lineage>
</organism>
<sequence length="514" mass="57881">MCLLFLFTKEFWLGEADPPSDVKEVFANYSSTKMSTKNLHDFLVHRQGNTDEEARKIGETIFKHKFKHPLSLKDFHRYLFDVELNSPIKASEVKDDMHAPLSHYFVFTGHNSYLSGNQLTSESGVDPIIKALQKGVRVIELDIWPNSSDDDIEVYHGNTLTSRVKFVDCLEAIKEHAFSASPYPVVLNFENHLTPELQAKAATMVKQTFGDLLFYPKISSMKEFPSPQSLMNRIIVSAEPPTDVNTSSEYNNIITIKDGKPKDGLLKETLSAIDSNNVSQLNLEESDLQEASESYAPDLARFSLNNIIRVYPKGLRIDSSNYDPFPGWINGAQMVAFNMQGDGRFLWLMHGFFLANGGCGYVKKPNFLLHNHLHPQSTLVPLPVKKTLKVKIYTGHGWRSDFTKSYFDICSPPDFYVEIGVFGAPSDAVTFKTKKVEDSWTPVWKEEFSFPLTVPELAVLSIEVSDSEVGKDDFAGQVSFPVSELKNGIRAVPLLDRNGDKLASVKLLMRFDIT</sequence>
<gene>
    <name evidence="13" type="ORF">ZOSMA_28G00290</name>
</gene>
<dbReference type="GO" id="GO:0006950">
    <property type="term" value="P:response to stress"/>
    <property type="evidence" value="ECO:0007669"/>
    <property type="project" value="UniProtKB-ARBA"/>
</dbReference>
<dbReference type="SUPFAM" id="SSF51695">
    <property type="entry name" value="PLC-like phosphodiesterases"/>
    <property type="match status" value="1"/>
</dbReference>
<dbReference type="GO" id="GO:0016042">
    <property type="term" value="P:lipid catabolic process"/>
    <property type="evidence" value="ECO:0007669"/>
    <property type="project" value="UniProtKB-KW"/>
</dbReference>
<feature type="signal peptide" evidence="10">
    <location>
        <begin position="1"/>
        <end position="16"/>
    </location>
</feature>
<keyword evidence="9" id="KW-0443">Lipid metabolism</keyword>
<feature type="domain" description="C2" evidence="11">
    <location>
        <begin position="369"/>
        <end position="496"/>
    </location>
</feature>
<evidence type="ECO:0000256" key="6">
    <source>
        <dbReference type="ARBA" id="ARBA00022963"/>
    </source>
</evidence>
<dbReference type="GO" id="GO:0051209">
    <property type="term" value="P:release of sequestered calcium ion into cytosol"/>
    <property type="evidence" value="ECO:0000318"/>
    <property type="project" value="GO_Central"/>
</dbReference>
<evidence type="ECO:0000256" key="5">
    <source>
        <dbReference type="ARBA" id="ARBA00022801"/>
    </source>
</evidence>
<evidence type="ECO:0000256" key="9">
    <source>
        <dbReference type="RuleBase" id="RU361133"/>
    </source>
</evidence>
<dbReference type="PROSITE" id="PS50008">
    <property type="entry name" value="PIPLC_Y_DOMAIN"/>
    <property type="match status" value="1"/>
</dbReference>
<dbReference type="GO" id="GO:0048015">
    <property type="term" value="P:phosphatidylinositol-mediated signaling"/>
    <property type="evidence" value="ECO:0000318"/>
    <property type="project" value="GO_Central"/>
</dbReference>
<evidence type="ECO:0000313" key="14">
    <source>
        <dbReference type="Proteomes" id="UP000036987"/>
    </source>
</evidence>
<keyword evidence="8" id="KW-0807">Transducer</keyword>
<evidence type="ECO:0000259" key="12">
    <source>
        <dbReference type="PROSITE" id="PS50008"/>
    </source>
</evidence>
<feature type="chain" id="PRO_5005527454" description="Phosphoinositide phospholipase C" evidence="10">
    <location>
        <begin position="17"/>
        <end position="514"/>
    </location>
</feature>
<dbReference type="GO" id="GO:0005886">
    <property type="term" value="C:plasma membrane"/>
    <property type="evidence" value="ECO:0000318"/>
    <property type="project" value="GO_Central"/>
</dbReference>
<proteinExistence type="predicted"/>
<keyword evidence="5 9" id="KW-0378">Hydrolase</keyword>
<evidence type="ECO:0000256" key="8">
    <source>
        <dbReference type="ARBA" id="ARBA00023224"/>
    </source>
</evidence>
<dbReference type="Proteomes" id="UP000036987">
    <property type="component" value="Unassembled WGS sequence"/>
</dbReference>
<keyword evidence="6 9" id="KW-0442">Lipid degradation</keyword>
<dbReference type="PANTHER" id="PTHR10336:SF204">
    <property type="entry name" value="PHOSPHOINOSITIDE PHOSPHOLIPASE C 4-RELATED"/>
    <property type="match status" value="1"/>
</dbReference>
<reference evidence="14" key="1">
    <citation type="journal article" date="2016" name="Nature">
        <title>The genome of the seagrass Zostera marina reveals angiosperm adaptation to the sea.</title>
        <authorList>
            <person name="Olsen J.L."/>
            <person name="Rouze P."/>
            <person name="Verhelst B."/>
            <person name="Lin Y.-C."/>
            <person name="Bayer T."/>
            <person name="Collen J."/>
            <person name="Dattolo E."/>
            <person name="De Paoli E."/>
            <person name="Dittami S."/>
            <person name="Maumus F."/>
            <person name="Michel G."/>
            <person name="Kersting A."/>
            <person name="Lauritano C."/>
            <person name="Lohaus R."/>
            <person name="Toepel M."/>
            <person name="Tonon T."/>
            <person name="Vanneste K."/>
            <person name="Amirebrahimi M."/>
            <person name="Brakel J."/>
            <person name="Bostroem C."/>
            <person name="Chovatia M."/>
            <person name="Grimwood J."/>
            <person name="Jenkins J.W."/>
            <person name="Jueterbock A."/>
            <person name="Mraz A."/>
            <person name="Stam W.T."/>
            <person name="Tice H."/>
            <person name="Bornberg-Bauer E."/>
            <person name="Green P.J."/>
            <person name="Pearson G.A."/>
            <person name="Procaccini G."/>
            <person name="Duarte C.M."/>
            <person name="Schmutz J."/>
            <person name="Reusch T.B.H."/>
            <person name="Van de Peer Y."/>
        </authorList>
    </citation>
    <scope>NUCLEOTIDE SEQUENCE [LARGE SCALE GENOMIC DNA]</scope>
    <source>
        <strain evidence="14">cv. Finnish</strain>
    </source>
</reference>
<dbReference type="OrthoDB" id="269822at2759"/>
<dbReference type="GO" id="GO:0004435">
    <property type="term" value="F:phosphatidylinositol-4,5-bisphosphate phospholipase C activity"/>
    <property type="evidence" value="ECO:0000318"/>
    <property type="project" value="GO_Central"/>
</dbReference>
<evidence type="ECO:0000256" key="3">
    <source>
        <dbReference type="ARBA" id="ARBA00012368"/>
    </source>
</evidence>
<evidence type="ECO:0000256" key="4">
    <source>
        <dbReference type="ARBA" id="ARBA00022475"/>
    </source>
</evidence>
<dbReference type="Pfam" id="PF00387">
    <property type="entry name" value="PI-PLC-Y"/>
    <property type="match status" value="1"/>
</dbReference>
<dbReference type="SMART" id="SM00148">
    <property type="entry name" value="PLCXc"/>
    <property type="match status" value="1"/>
</dbReference>
<dbReference type="EMBL" id="LFYR01000958">
    <property type="protein sequence ID" value="KMZ66673.1"/>
    <property type="molecule type" value="Genomic_DNA"/>
</dbReference>
<keyword evidence="14" id="KW-1185">Reference proteome</keyword>
<dbReference type="InterPro" id="IPR000008">
    <property type="entry name" value="C2_dom"/>
</dbReference>
<dbReference type="Pfam" id="PF00388">
    <property type="entry name" value="PI-PLC-X"/>
    <property type="match status" value="1"/>
</dbReference>
<dbReference type="AlphaFoldDB" id="A0A0K9PC98"/>
<dbReference type="Gene3D" id="1.10.238.10">
    <property type="entry name" value="EF-hand"/>
    <property type="match status" value="1"/>
</dbReference>
<evidence type="ECO:0000313" key="13">
    <source>
        <dbReference type="EMBL" id="KMZ66673.1"/>
    </source>
</evidence>
<dbReference type="SUPFAM" id="SSF49562">
    <property type="entry name" value="C2 domain (Calcium/lipid-binding domain, CaLB)"/>
    <property type="match status" value="1"/>
</dbReference>
<keyword evidence="7" id="KW-0472">Membrane</keyword>
<dbReference type="FunFam" id="2.60.40.150:FF:000060">
    <property type="entry name" value="Phosphoinositide phospholipase C"/>
    <property type="match status" value="1"/>
</dbReference>
<dbReference type="SMART" id="SM00239">
    <property type="entry name" value="C2"/>
    <property type="match status" value="1"/>
</dbReference>
<dbReference type="Gene3D" id="3.20.20.190">
    <property type="entry name" value="Phosphatidylinositol (PI) phosphodiesterase"/>
    <property type="match status" value="1"/>
</dbReference>
<evidence type="ECO:0000256" key="7">
    <source>
        <dbReference type="ARBA" id="ARBA00023136"/>
    </source>
</evidence>
<dbReference type="PROSITE" id="PS50007">
    <property type="entry name" value="PIPLC_X_DOMAIN"/>
    <property type="match status" value="1"/>
</dbReference>
<protein>
    <recommendedName>
        <fullName evidence="3 9">Phosphoinositide phospholipase C</fullName>
        <ecNumber evidence="3 9">3.1.4.11</ecNumber>
    </recommendedName>
</protein>
<dbReference type="CDD" id="cd00275">
    <property type="entry name" value="C2_PLC_like"/>
    <property type="match status" value="1"/>
</dbReference>
<evidence type="ECO:0000259" key="11">
    <source>
        <dbReference type="PROSITE" id="PS50004"/>
    </source>
</evidence>
<dbReference type="OMA" id="EGEAHMT"/>
<accession>A0A0K9PC98</accession>